<sequence length="111" mass="12855">MSIPSITTAFWGDADNIISIDNIVRLIQYGGYLLERQLMEYEAAVESWRDYYEMTNVQIDLLESIYARKIKRPDAKIILTKREIEMIGTDDPEGLSESNTSFEEIGIVWEN</sequence>
<gene>
    <name evidence="1" type="ORF">ADA01nite_23500</name>
</gene>
<dbReference type="Proteomes" id="UP000321157">
    <property type="component" value="Unassembled WGS sequence"/>
</dbReference>
<evidence type="ECO:0000313" key="2">
    <source>
        <dbReference type="Proteomes" id="UP000321157"/>
    </source>
</evidence>
<dbReference type="EMBL" id="BJXX01000103">
    <property type="protein sequence ID" value="GEN34890.1"/>
    <property type="molecule type" value="Genomic_DNA"/>
</dbReference>
<organism evidence="1 2">
    <name type="scientific">Aneurinibacillus danicus</name>
    <dbReference type="NCBI Taxonomy" id="267746"/>
    <lineage>
        <taxon>Bacteria</taxon>
        <taxon>Bacillati</taxon>
        <taxon>Bacillota</taxon>
        <taxon>Bacilli</taxon>
        <taxon>Bacillales</taxon>
        <taxon>Paenibacillaceae</taxon>
        <taxon>Aneurinibacillus group</taxon>
        <taxon>Aneurinibacillus</taxon>
    </lineage>
</organism>
<evidence type="ECO:0000313" key="1">
    <source>
        <dbReference type="EMBL" id="GEN34890.1"/>
    </source>
</evidence>
<name>A0A511V7P1_9BACL</name>
<protein>
    <submittedName>
        <fullName evidence="1">Uncharacterized protein</fullName>
    </submittedName>
</protein>
<reference evidence="1 2" key="1">
    <citation type="submission" date="2019-07" db="EMBL/GenBank/DDBJ databases">
        <title>Whole genome shotgun sequence of Aneurinibacillus danicus NBRC 102444.</title>
        <authorList>
            <person name="Hosoyama A."/>
            <person name="Uohara A."/>
            <person name="Ohji S."/>
            <person name="Ichikawa N."/>
        </authorList>
    </citation>
    <scope>NUCLEOTIDE SEQUENCE [LARGE SCALE GENOMIC DNA]</scope>
    <source>
        <strain evidence="1 2">NBRC 102444</strain>
    </source>
</reference>
<keyword evidence="2" id="KW-1185">Reference proteome</keyword>
<proteinExistence type="predicted"/>
<accession>A0A511V7P1</accession>
<dbReference type="AlphaFoldDB" id="A0A511V7P1"/>
<comment type="caution">
    <text evidence="1">The sequence shown here is derived from an EMBL/GenBank/DDBJ whole genome shotgun (WGS) entry which is preliminary data.</text>
</comment>
<dbReference type="OrthoDB" id="2049249at2"/>
<dbReference type="RefSeq" id="WP_146810146.1">
    <property type="nucleotide sequence ID" value="NZ_BJXX01000103.1"/>
</dbReference>